<dbReference type="PROSITE" id="PS01124">
    <property type="entry name" value="HTH_ARAC_FAMILY_2"/>
    <property type="match status" value="1"/>
</dbReference>
<dbReference type="Pfam" id="PF12833">
    <property type="entry name" value="HTH_18"/>
    <property type="match status" value="1"/>
</dbReference>
<dbReference type="SUPFAM" id="SSF52317">
    <property type="entry name" value="Class I glutamine amidotransferase-like"/>
    <property type="match status" value="1"/>
</dbReference>
<dbReference type="PANTHER" id="PTHR43130:SF3">
    <property type="entry name" value="HTH-TYPE TRANSCRIPTIONAL REGULATOR RV1931C"/>
    <property type="match status" value="1"/>
</dbReference>
<dbReference type="EMBL" id="CP108125">
    <property type="protein sequence ID" value="WTO87281.1"/>
    <property type="molecule type" value="Genomic_DNA"/>
</dbReference>
<dbReference type="Pfam" id="PF01965">
    <property type="entry name" value="DJ-1_PfpI"/>
    <property type="match status" value="1"/>
</dbReference>
<dbReference type="InterPro" id="IPR018060">
    <property type="entry name" value="HTH_AraC"/>
</dbReference>
<dbReference type="Proteomes" id="UP001622690">
    <property type="component" value="Chromosome"/>
</dbReference>
<organism evidence="4 5">
    <name type="scientific">Streptomyces nigra</name>
    <dbReference type="NCBI Taxonomy" id="1827580"/>
    <lineage>
        <taxon>Bacteria</taxon>
        <taxon>Bacillati</taxon>
        <taxon>Actinomycetota</taxon>
        <taxon>Actinomycetes</taxon>
        <taxon>Kitasatosporales</taxon>
        <taxon>Streptomycetaceae</taxon>
        <taxon>Streptomyces</taxon>
    </lineage>
</organism>
<evidence type="ECO:0000259" key="3">
    <source>
        <dbReference type="PROSITE" id="PS01124"/>
    </source>
</evidence>
<evidence type="ECO:0000256" key="2">
    <source>
        <dbReference type="ARBA" id="ARBA00023163"/>
    </source>
</evidence>
<dbReference type="InterPro" id="IPR052158">
    <property type="entry name" value="INH-QAR"/>
</dbReference>
<dbReference type="Gene3D" id="3.40.50.880">
    <property type="match status" value="1"/>
</dbReference>
<reference evidence="4 5" key="1">
    <citation type="submission" date="2022-10" db="EMBL/GenBank/DDBJ databases">
        <title>The complete genomes of actinobacterial strains from the NBC collection.</title>
        <authorList>
            <person name="Joergensen T.S."/>
            <person name="Alvarez Arevalo M."/>
            <person name="Sterndorff E.B."/>
            <person name="Faurdal D."/>
            <person name="Vuksanovic O."/>
            <person name="Mourched A.-S."/>
            <person name="Charusanti P."/>
            <person name="Shaw S."/>
            <person name="Blin K."/>
            <person name="Weber T."/>
        </authorList>
    </citation>
    <scope>NUCLEOTIDE SEQUENCE [LARGE SCALE GENOMIC DNA]</scope>
    <source>
        <strain evidence="4 5">NBC_00206</strain>
    </source>
</reference>
<dbReference type="InterPro" id="IPR029062">
    <property type="entry name" value="Class_I_gatase-like"/>
</dbReference>
<protein>
    <submittedName>
        <fullName evidence="4">GlxA family transcriptional regulator</fullName>
    </submittedName>
</protein>
<accession>A0ABZ1J461</accession>
<dbReference type="SUPFAM" id="SSF46689">
    <property type="entry name" value="Homeodomain-like"/>
    <property type="match status" value="1"/>
</dbReference>
<dbReference type="Gene3D" id="1.10.10.60">
    <property type="entry name" value="Homeodomain-like"/>
    <property type="match status" value="1"/>
</dbReference>
<gene>
    <name evidence="4" type="ORF">OHU27_34500</name>
</gene>
<dbReference type="InterPro" id="IPR009057">
    <property type="entry name" value="Homeodomain-like_sf"/>
</dbReference>
<feature type="domain" description="HTH araC/xylS-type" evidence="3">
    <location>
        <begin position="216"/>
        <end position="313"/>
    </location>
</feature>
<evidence type="ECO:0000256" key="1">
    <source>
        <dbReference type="ARBA" id="ARBA00023015"/>
    </source>
</evidence>
<dbReference type="PANTHER" id="PTHR43130">
    <property type="entry name" value="ARAC-FAMILY TRANSCRIPTIONAL REGULATOR"/>
    <property type="match status" value="1"/>
</dbReference>
<dbReference type="SMART" id="SM00342">
    <property type="entry name" value="HTH_ARAC"/>
    <property type="match status" value="1"/>
</dbReference>
<dbReference type="InterPro" id="IPR002818">
    <property type="entry name" value="DJ-1/PfpI"/>
</dbReference>
<keyword evidence="1" id="KW-0805">Transcription regulation</keyword>
<dbReference type="CDD" id="cd03137">
    <property type="entry name" value="GATase1_AraC_1"/>
    <property type="match status" value="1"/>
</dbReference>
<proteinExistence type="predicted"/>
<sequence>MAHTRDIAFVVFDGVKMLDVAGPAEVFAEANQFGAAYAIHYVSPSGKPVRASTGMQVPVDGRAEDVPDPDTAVVAGGDVLVGRAIEADLVNTVKNLHARSRRTASVCTGSFILAAAGLLAGRRATTHWRHAGLLARAFPDVRVESDALFVEDAAMYTSAGVSAGMDLALALVEEDHGADLTREVARQLVMFMQRPGGQSQFSAPLDRRPPRTSPLRAVVDLISAQPALDHSAAGLAARVGVSTRQLGRLFAAELRTTPAKYVELVRLDHAKALLDRGHTVAETARVAGFGSAETMRRSFVARLGVSPSQYRDRFATTEQGKDAPR</sequence>
<keyword evidence="2" id="KW-0804">Transcription</keyword>
<dbReference type="RefSeq" id="WP_381892899.1">
    <property type="nucleotide sequence ID" value="NZ_CP108125.1"/>
</dbReference>
<evidence type="ECO:0000313" key="5">
    <source>
        <dbReference type="Proteomes" id="UP001622690"/>
    </source>
</evidence>
<name>A0ABZ1J461_9ACTN</name>
<evidence type="ECO:0000313" key="4">
    <source>
        <dbReference type="EMBL" id="WTO87281.1"/>
    </source>
</evidence>
<keyword evidence="5" id="KW-1185">Reference proteome</keyword>